<dbReference type="Pfam" id="PF14333">
    <property type="entry name" value="DUF4389"/>
    <property type="match status" value="2"/>
</dbReference>
<keyword evidence="1" id="KW-0472">Membrane</keyword>
<feature type="transmembrane region" description="Helical" evidence="1">
    <location>
        <begin position="196"/>
        <end position="221"/>
    </location>
</feature>
<evidence type="ECO:0000313" key="3">
    <source>
        <dbReference type="Proteomes" id="UP001275440"/>
    </source>
</evidence>
<reference evidence="2 3" key="1">
    <citation type="submission" date="2019-10" db="EMBL/GenBank/DDBJ databases">
        <title>Draft Genome Assembly of Rhodococcus zopfii DSM44189.</title>
        <authorList>
            <person name="Sutton J.M."/>
            <person name="Akob D.M."/>
            <person name="Bushman T.J."/>
        </authorList>
    </citation>
    <scope>NUCLEOTIDE SEQUENCE [LARGE SCALE GENOMIC DNA]</scope>
    <source>
        <strain evidence="2 3">DSM 44189</strain>
    </source>
</reference>
<feature type="transmembrane region" description="Helical" evidence="1">
    <location>
        <begin position="360"/>
        <end position="382"/>
    </location>
</feature>
<name>A0ABU3WR30_9NOCA</name>
<organism evidence="2 3">
    <name type="scientific">Rhodococcus zopfii</name>
    <dbReference type="NCBI Taxonomy" id="43772"/>
    <lineage>
        <taxon>Bacteria</taxon>
        <taxon>Bacillati</taxon>
        <taxon>Actinomycetota</taxon>
        <taxon>Actinomycetes</taxon>
        <taxon>Mycobacteriales</taxon>
        <taxon>Nocardiaceae</taxon>
        <taxon>Rhodococcus</taxon>
    </lineage>
</organism>
<gene>
    <name evidence="2" type="ORF">F8M49_15950</name>
</gene>
<sequence length="468" mass="51192">MKVGRVILLVVGVLMSMLGLALLTAAGFLGWAYAFQRDNGYFTTPTERYRTDTAALVSENIDLVVDENMPGGFGPDDLGRIMLRGTAADPGGEVFLGIGLQADVDDYLAGVAHTELDDLDFFPFRPGYRQIPGTGQLAPPGDQTFWSASASGPGTQELQWDFQDGNWTIVVMNPDGAPGVRADLAAGVNLPILGSLALWCLIGALVLLLVIGVPLLVLGAVGLGKHLPPPAHAPPPAAAVVGPYPVTVRGDLDAPSRWLWLVKWLLAIPHFIVLFFLAIAHFVTTVIAGFAILFTGRYPRALFDFNVGVMRWWWRVSFYTYSALGTDRYPPFTLHRTDYPADFDVDYPERLSRGLVLVKWWLLAIPHYLILTVLVVGGSTWVASGDLEGPAVNYSWSLLGILVLVAAIALLFTGRYPRGLFDLVVGINRWAFRVWAYAALMRDEYPPFRLDQGPRDHAAPEPEHPVTS</sequence>
<comment type="caution">
    <text evidence="2">The sequence shown here is derived from an EMBL/GenBank/DDBJ whole genome shotgun (WGS) entry which is preliminary data.</text>
</comment>
<dbReference type="EMBL" id="WBMO01000001">
    <property type="protein sequence ID" value="MDV2476442.1"/>
    <property type="molecule type" value="Genomic_DNA"/>
</dbReference>
<evidence type="ECO:0000313" key="2">
    <source>
        <dbReference type="EMBL" id="MDV2476442.1"/>
    </source>
</evidence>
<feature type="transmembrane region" description="Helical" evidence="1">
    <location>
        <begin position="6"/>
        <end position="34"/>
    </location>
</feature>
<feature type="transmembrane region" description="Helical" evidence="1">
    <location>
        <begin position="394"/>
        <end position="413"/>
    </location>
</feature>
<evidence type="ECO:0000256" key="1">
    <source>
        <dbReference type="SAM" id="Phobius"/>
    </source>
</evidence>
<keyword evidence="1" id="KW-0812">Transmembrane</keyword>
<keyword evidence="3" id="KW-1185">Reference proteome</keyword>
<dbReference type="InterPro" id="IPR025498">
    <property type="entry name" value="DUF4389"/>
</dbReference>
<dbReference type="Proteomes" id="UP001275440">
    <property type="component" value="Unassembled WGS sequence"/>
</dbReference>
<feature type="transmembrane region" description="Helical" evidence="1">
    <location>
        <begin position="267"/>
        <end position="294"/>
    </location>
</feature>
<keyword evidence="1" id="KW-1133">Transmembrane helix</keyword>
<accession>A0ABU3WR30</accession>
<protein>
    <submittedName>
        <fullName evidence="2">DUF4389 domain-containing protein</fullName>
    </submittedName>
</protein>
<proteinExistence type="predicted"/>